<reference evidence="2" key="2">
    <citation type="journal article" date="2017" name="Nat. Plants">
        <title>The Aegilops tauschii genome reveals multiple impacts of transposons.</title>
        <authorList>
            <person name="Zhao G."/>
            <person name="Zou C."/>
            <person name="Li K."/>
            <person name="Wang K."/>
            <person name="Li T."/>
            <person name="Gao L."/>
            <person name="Zhang X."/>
            <person name="Wang H."/>
            <person name="Yang Z."/>
            <person name="Liu X."/>
            <person name="Jiang W."/>
            <person name="Mao L."/>
            <person name="Kong X."/>
            <person name="Jiao Y."/>
            <person name="Jia J."/>
        </authorList>
    </citation>
    <scope>NUCLEOTIDE SEQUENCE [LARGE SCALE GENOMIC DNA]</scope>
    <source>
        <strain evidence="2">cv. AL8/78</strain>
    </source>
</reference>
<reference evidence="2" key="1">
    <citation type="journal article" date="2014" name="Science">
        <title>Ancient hybridizations among the ancestral genomes of bread wheat.</title>
        <authorList>
            <consortium name="International Wheat Genome Sequencing Consortium,"/>
            <person name="Marcussen T."/>
            <person name="Sandve S.R."/>
            <person name="Heier L."/>
            <person name="Spannagl M."/>
            <person name="Pfeifer M."/>
            <person name="Jakobsen K.S."/>
            <person name="Wulff B.B."/>
            <person name="Steuernagel B."/>
            <person name="Mayer K.F."/>
            <person name="Olsen O.A."/>
        </authorList>
    </citation>
    <scope>NUCLEOTIDE SEQUENCE [LARGE SCALE GENOMIC DNA]</scope>
    <source>
        <strain evidence="2">cv. AL8/78</strain>
    </source>
</reference>
<proteinExistence type="predicted"/>
<organism evidence="1 2">
    <name type="scientific">Aegilops tauschii subsp. strangulata</name>
    <name type="common">Goatgrass</name>
    <dbReference type="NCBI Taxonomy" id="200361"/>
    <lineage>
        <taxon>Eukaryota</taxon>
        <taxon>Viridiplantae</taxon>
        <taxon>Streptophyta</taxon>
        <taxon>Embryophyta</taxon>
        <taxon>Tracheophyta</taxon>
        <taxon>Spermatophyta</taxon>
        <taxon>Magnoliopsida</taxon>
        <taxon>Liliopsida</taxon>
        <taxon>Poales</taxon>
        <taxon>Poaceae</taxon>
        <taxon>BOP clade</taxon>
        <taxon>Pooideae</taxon>
        <taxon>Triticodae</taxon>
        <taxon>Triticeae</taxon>
        <taxon>Triticinae</taxon>
        <taxon>Aegilops</taxon>
    </lineage>
</organism>
<accession>A0A453RUR2</accession>
<dbReference type="Proteomes" id="UP000015105">
    <property type="component" value="Chromosome 7D"/>
</dbReference>
<reference evidence="1" key="3">
    <citation type="journal article" date="2017" name="Nature">
        <title>Genome sequence of the progenitor of the wheat D genome Aegilops tauschii.</title>
        <authorList>
            <person name="Luo M.C."/>
            <person name="Gu Y.Q."/>
            <person name="Puiu D."/>
            <person name="Wang H."/>
            <person name="Twardziok S.O."/>
            <person name="Deal K.R."/>
            <person name="Huo N."/>
            <person name="Zhu T."/>
            <person name="Wang L."/>
            <person name="Wang Y."/>
            <person name="McGuire P.E."/>
            <person name="Liu S."/>
            <person name="Long H."/>
            <person name="Ramasamy R.K."/>
            <person name="Rodriguez J.C."/>
            <person name="Van S.L."/>
            <person name="Yuan L."/>
            <person name="Wang Z."/>
            <person name="Xia Z."/>
            <person name="Xiao L."/>
            <person name="Anderson O.D."/>
            <person name="Ouyang S."/>
            <person name="Liang Y."/>
            <person name="Zimin A.V."/>
            <person name="Pertea G."/>
            <person name="Qi P."/>
            <person name="Bennetzen J.L."/>
            <person name="Dai X."/>
            <person name="Dawson M.W."/>
            <person name="Muller H.G."/>
            <person name="Kugler K."/>
            <person name="Rivarola-Duarte L."/>
            <person name="Spannagl M."/>
            <person name="Mayer K.F.X."/>
            <person name="Lu F.H."/>
            <person name="Bevan M.W."/>
            <person name="Leroy P."/>
            <person name="Li P."/>
            <person name="You F.M."/>
            <person name="Sun Q."/>
            <person name="Liu Z."/>
            <person name="Lyons E."/>
            <person name="Wicker T."/>
            <person name="Salzberg S.L."/>
            <person name="Devos K.M."/>
            <person name="Dvorak J."/>
        </authorList>
    </citation>
    <scope>NUCLEOTIDE SEQUENCE [LARGE SCALE GENOMIC DNA]</scope>
    <source>
        <strain evidence="1">cv. AL8/78</strain>
    </source>
</reference>
<protein>
    <submittedName>
        <fullName evidence="1">Uncharacterized protein</fullName>
    </submittedName>
</protein>
<keyword evidence="2" id="KW-1185">Reference proteome</keyword>
<dbReference type="Gramene" id="AET7Gv20705000.14">
    <property type="protein sequence ID" value="AET7Gv20705000.14"/>
    <property type="gene ID" value="AET7Gv20705000"/>
</dbReference>
<reference evidence="1" key="5">
    <citation type="journal article" date="2021" name="G3 (Bethesda)">
        <title>Aegilops tauschii genome assembly Aet v5.0 features greater sequence contiguity and improved annotation.</title>
        <authorList>
            <person name="Wang L."/>
            <person name="Zhu T."/>
            <person name="Rodriguez J.C."/>
            <person name="Deal K.R."/>
            <person name="Dubcovsky J."/>
            <person name="McGuire P.E."/>
            <person name="Lux T."/>
            <person name="Spannagl M."/>
            <person name="Mayer K.F.X."/>
            <person name="Baldrich P."/>
            <person name="Meyers B.C."/>
            <person name="Huo N."/>
            <person name="Gu Y.Q."/>
            <person name="Zhou H."/>
            <person name="Devos K.M."/>
            <person name="Bennetzen J.L."/>
            <person name="Unver T."/>
            <person name="Budak H."/>
            <person name="Gulick P.J."/>
            <person name="Galiba G."/>
            <person name="Kalapos B."/>
            <person name="Nelson D.R."/>
            <person name="Li P."/>
            <person name="You F.M."/>
            <person name="Luo M.C."/>
            <person name="Dvorak J."/>
        </authorList>
    </citation>
    <scope>NUCLEOTIDE SEQUENCE [LARGE SCALE GENOMIC DNA]</scope>
    <source>
        <strain evidence="1">cv. AL8/78</strain>
    </source>
</reference>
<dbReference type="AlphaFoldDB" id="A0A453RUR2"/>
<reference evidence="1" key="4">
    <citation type="submission" date="2019-03" db="UniProtKB">
        <authorList>
            <consortium name="EnsemblPlants"/>
        </authorList>
    </citation>
    <scope>IDENTIFICATION</scope>
</reference>
<evidence type="ECO:0000313" key="2">
    <source>
        <dbReference type="Proteomes" id="UP000015105"/>
    </source>
</evidence>
<name>A0A453RUR2_AEGTS</name>
<dbReference type="EnsemblPlants" id="AET7Gv20705000.14">
    <property type="protein sequence ID" value="AET7Gv20705000.14"/>
    <property type="gene ID" value="AET7Gv20705000"/>
</dbReference>
<sequence length="69" mass="7696">MLLRTGVQCRTRRGVHGCKINSDADYHRFSAFKVCICAAAVGCAWETGLYFPPVLIYKGIFLCTPEIQV</sequence>
<evidence type="ECO:0000313" key="1">
    <source>
        <dbReference type="EnsemblPlants" id="AET7Gv20705000.14"/>
    </source>
</evidence>